<reference evidence="1 2" key="1">
    <citation type="submission" date="2024-02" db="EMBL/GenBank/DDBJ databases">
        <title>Deinococcus carri NBRC 110142.</title>
        <authorList>
            <person name="Ichikawa N."/>
            <person name="Katano-Makiyama Y."/>
            <person name="Hidaka K."/>
        </authorList>
    </citation>
    <scope>NUCLEOTIDE SEQUENCE [LARGE SCALE GENOMIC DNA]</scope>
    <source>
        <strain evidence="1 2">NBRC 110142</strain>
    </source>
</reference>
<accession>A0ABP9W9A4</accession>
<dbReference type="InterPro" id="IPR012657">
    <property type="entry name" value="23S_rRNA-intervening_sequence"/>
</dbReference>
<gene>
    <name evidence="1" type="ORF">Dcar01_02332</name>
</gene>
<protein>
    <recommendedName>
        <fullName evidence="3">Four helix bundle protein</fullName>
    </recommendedName>
</protein>
<dbReference type="NCBIfam" id="TIGR02436">
    <property type="entry name" value="four helix bundle protein"/>
    <property type="match status" value="1"/>
</dbReference>
<evidence type="ECO:0000313" key="1">
    <source>
        <dbReference type="EMBL" id="GAA5513591.1"/>
    </source>
</evidence>
<organism evidence="1 2">
    <name type="scientific">Deinococcus carri</name>
    <dbReference type="NCBI Taxonomy" id="1211323"/>
    <lineage>
        <taxon>Bacteria</taxon>
        <taxon>Thermotogati</taxon>
        <taxon>Deinococcota</taxon>
        <taxon>Deinococci</taxon>
        <taxon>Deinococcales</taxon>
        <taxon>Deinococcaceae</taxon>
        <taxon>Deinococcus</taxon>
    </lineage>
</organism>
<sequence length="123" mass="14120">MRDYQELLVWQRAHALTLRVYEFTRTFPGEEHFGITSQVRRAVSSVAANIAEGCGRSGDTELARFLSIALGSLAETTYFLLLARDLDYLPHDDHDTLNREATEVRRMLIAFHRRLRPLESGEL</sequence>
<dbReference type="PANTHER" id="PTHR38471">
    <property type="entry name" value="FOUR HELIX BUNDLE PROTEIN"/>
    <property type="match status" value="1"/>
</dbReference>
<name>A0ABP9W9A4_9DEIO</name>
<dbReference type="PANTHER" id="PTHR38471:SF2">
    <property type="entry name" value="FOUR HELIX BUNDLE PROTEIN"/>
    <property type="match status" value="1"/>
</dbReference>
<dbReference type="CDD" id="cd16377">
    <property type="entry name" value="23S_rRNA_IVP_like"/>
    <property type="match status" value="1"/>
</dbReference>
<dbReference type="EMBL" id="BAABRP010000008">
    <property type="protein sequence ID" value="GAA5513591.1"/>
    <property type="molecule type" value="Genomic_DNA"/>
</dbReference>
<dbReference type="Gene3D" id="1.20.1440.60">
    <property type="entry name" value="23S rRNA-intervening sequence"/>
    <property type="match status" value="1"/>
</dbReference>
<comment type="caution">
    <text evidence="1">The sequence shown here is derived from an EMBL/GenBank/DDBJ whole genome shotgun (WGS) entry which is preliminary data.</text>
</comment>
<dbReference type="SUPFAM" id="SSF158446">
    <property type="entry name" value="IVS-encoded protein-like"/>
    <property type="match status" value="1"/>
</dbReference>
<dbReference type="Proteomes" id="UP001401887">
    <property type="component" value="Unassembled WGS sequence"/>
</dbReference>
<proteinExistence type="predicted"/>
<evidence type="ECO:0008006" key="3">
    <source>
        <dbReference type="Google" id="ProtNLM"/>
    </source>
</evidence>
<dbReference type="InterPro" id="IPR036583">
    <property type="entry name" value="23S_rRNA_IVS_sf"/>
</dbReference>
<dbReference type="RefSeq" id="WP_345465308.1">
    <property type="nucleotide sequence ID" value="NZ_BAABRP010000008.1"/>
</dbReference>
<dbReference type="Pfam" id="PF05635">
    <property type="entry name" value="23S_rRNA_IVP"/>
    <property type="match status" value="1"/>
</dbReference>
<keyword evidence="2" id="KW-1185">Reference proteome</keyword>
<evidence type="ECO:0000313" key="2">
    <source>
        <dbReference type="Proteomes" id="UP001401887"/>
    </source>
</evidence>